<dbReference type="InterPro" id="IPR029065">
    <property type="entry name" value="Enolase_C-like"/>
</dbReference>
<evidence type="ECO:0000313" key="2">
    <source>
        <dbReference type="EMBL" id="ELS51391.1"/>
    </source>
</evidence>
<dbReference type="InterPro" id="IPR036849">
    <property type="entry name" value="Enolase-like_C_sf"/>
</dbReference>
<reference evidence="2 3" key="1">
    <citation type="journal article" date="2013" name="Genome Announc.">
        <title>Draft Genome Sequence of Streptomyces viridochromogenes Strain Tu57, Producer of Avilamycin.</title>
        <authorList>
            <person name="Gruning B.A."/>
            <person name="Erxleben A."/>
            <person name="Hahnlein A."/>
            <person name="Gunther S."/>
        </authorList>
    </citation>
    <scope>NUCLEOTIDE SEQUENCE [LARGE SCALE GENOMIC DNA]</scope>
    <source>
        <strain evidence="2 3">Tue57</strain>
    </source>
</reference>
<protein>
    <submittedName>
        <fullName evidence="2">Putative glucarate dehydratase</fullName>
    </submittedName>
</protein>
<evidence type="ECO:0000259" key="1">
    <source>
        <dbReference type="Pfam" id="PF13378"/>
    </source>
</evidence>
<proteinExistence type="predicted"/>
<comment type="caution">
    <text evidence="2">The sequence shown here is derived from an EMBL/GenBank/DDBJ whole genome shotgun (WGS) entry which is preliminary data.</text>
</comment>
<accession>L8P1E6</accession>
<dbReference type="AlphaFoldDB" id="L8P1E6"/>
<dbReference type="EMBL" id="AMLP01000233">
    <property type="protein sequence ID" value="ELS51391.1"/>
    <property type="molecule type" value="Genomic_DNA"/>
</dbReference>
<dbReference type="Gene3D" id="3.20.20.120">
    <property type="entry name" value="Enolase-like C-terminal domain"/>
    <property type="match status" value="1"/>
</dbReference>
<dbReference type="SUPFAM" id="SSF51604">
    <property type="entry name" value="Enolase C-terminal domain-like"/>
    <property type="match status" value="1"/>
</dbReference>
<dbReference type="Proteomes" id="UP000011205">
    <property type="component" value="Unassembled WGS sequence"/>
</dbReference>
<name>L8P1E6_STRVR</name>
<organism evidence="2 3">
    <name type="scientific">Streptomyces viridochromogenes Tue57</name>
    <dbReference type="NCBI Taxonomy" id="1160705"/>
    <lineage>
        <taxon>Bacteria</taxon>
        <taxon>Bacillati</taxon>
        <taxon>Actinomycetota</taxon>
        <taxon>Actinomycetes</taxon>
        <taxon>Kitasatosporales</taxon>
        <taxon>Streptomycetaceae</taxon>
        <taxon>Streptomyces</taxon>
    </lineage>
</organism>
<evidence type="ECO:0000313" key="3">
    <source>
        <dbReference type="Proteomes" id="UP000011205"/>
    </source>
</evidence>
<gene>
    <name evidence="2" type="ORF">STVIR_7645</name>
</gene>
<sequence length="76" mass="8011">MGTSRRLAAGLDCALEYLEDPIAVIPGTAEVAKDSPLPLATNMCVSTWEHLKPAVEQNAIQVLPPTPLPGRVAPHA</sequence>
<dbReference type="PATRIC" id="fig|1160705.3.peg.7557"/>
<feature type="domain" description="Enolase C-terminal" evidence="1">
    <location>
        <begin position="3"/>
        <end position="65"/>
    </location>
</feature>
<dbReference type="Pfam" id="PF13378">
    <property type="entry name" value="MR_MLE_C"/>
    <property type="match status" value="1"/>
</dbReference>